<keyword evidence="1" id="KW-0001">2Fe-2S</keyword>
<feature type="domain" description="Rieske" evidence="8">
    <location>
        <begin position="32"/>
        <end position="132"/>
    </location>
</feature>
<dbReference type="EMBL" id="LT629732">
    <property type="protein sequence ID" value="SDT27012.1"/>
    <property type="molecule type" value="Genomic_DNA"/>
</dbReference>
<evidence type="ECO:0000256" key="4">
    <source>
        <dbReference type="ARBA" id="ARBA00023004"/>
    </source>
</evidence>
<feature type="region of interest" description="Disordered" evidence="7">
    <location>
        <begin position="1"/>
        <end position="23"/>
    </location>
</feature>
<evidence type="ECO:0000256" key="7">
    <source>
        <dbReference type="SAM" id="MobiDB-lite"/>
    </source>
</evidence>
<dbReference type="InterPro" id="IPR017941">
    <property type="entry name" value="Rieske_2Fe-2S"/>
</dbReference>
<keyword evidence="5" id="KW-0411">Iron-sulfur</keyword>
<organism evidence="9 10">
    <name type="scientific">Actinopolymorpha singaporensis</name>
    <dbReference type="NCBI Taxonomy" id="117157"/>
    <lineage>
        <taxon>Bacteria</taxon>
        <taxon>Bacillati</taxon>
        <taxon>Actinomycetota</taxon>
        <taxon>Actinomycetes</taxon>
        <taxon>Propionibacteriales</taxon>
        <taxon>Actinopolymorphaceae</taxon>
        <taxon>Actinopolymorpha</taxon>
    </lineage>
</organism>
<dbReference type="GO" id="GO:0016705">
    <property type="term" value="F:oxidoreductase activity, acting on paired donors, with incorporation or reduction of molecular oxygen"/>
    <property type="evidence" value="ECO:0007669"/>
    <property type="project" value="UniProtKB-ARBA"/>
</dbReference>
<dbReference type="GO" id="GO:0051537">
    <property type="term" value="F:2 iron, 2 sulfur cluster binding"/>
    <property type="evidence" value="ECO:0007669"/>
    <property type="project" value="UniProtKB-KW"/>
</dbReference>
<proteinExistence type="predicted"/>
<dbReference type="GO" id="GO:0046872">
    <property type="term" value="F:metal ion binding"/>
    <property type="evidence" value="ECO:0007669"/>
    <property type="project" value="UniProtKB-KW"/>
</dbReference>
<dbReference type="PROSITE" id="PS51300">
    <property type="entry name" value="NIRD"/>
    <property type="match status" value="1"/>
</dbReference>
<accession>A0A1H1Z0C2</accession>
<evidence type="ECO:0000313" key="9">
    <source>
        <dbReference type="EMBL" id="SDT27012.1"/>
    </source>
</evidence>
<evidence type="ECO:0000256" key="3">
    <source>
        <dbReference type="ARBA" id="ARBA00023002"/>
    </source>
</evidence>
<dbReference type="Proteomes" id="UP000198983">
    <property type="component" value="Chromosome I"/>
</dbReference>
<gene>
    <name evidence="9" type="ORF">SAMN04489717_5804</name>
</gene>
<keyword evidence="2" id="KW-0479">Metal-binding</keyword>
<dbReference type="Pfam" id="PF13806">
    <property type="entry name" value="Rieske_2"/>
    <property type="match status" value="1"/>
</dbReference>
<evidence type="ECO:0000259" key="8">
    <source>
        <dbReference type="PROSITE" id="PS51296"/>
    </source>
</evidence>
<dbReference type="InterPro" id="IPR017881">
    <property type="entry name" value="NirD"/>
</dbReference>
<dbReference type="NCBIfam" id="TIGR02378">
    <property type="entry name" value="nirD_assim_sml"/>
    <property type="match status" value="1"/>
</dbReference>
<dbReference type="GO" id="GO:0042128">
    <property type="term" value="P:nitrate assimilation"/>
    <property type="evidence" value="ECO:0007669"/>
    <property type="project" value="UniProtKB-KW"/>
</dbReference>
<evidence type="ECO:0000313" key="10">
    <source>
        <dbReference type="Proteomes" id="UP000198983"/>
    </source>
</evidence>
<dbReference type="STRING" id="117157.SAMN04489717_5804"/>
<dbReference type="SUPFAM" id="SSF50022">
    <property type="entry name" value="ISP domain"/>
    <property type="match status" value="1"/>
</dbReference>
<evidence type="ECO:0000256" key="5">
    <source>
        <dbReference type="ARBA" id="ARBA00023014"/>
    </source>
</evidence>
<dbReference type="OrthoDB" id="3213360at2"/>
<dbReference type="RefSeq" id="WP_092656894.1">
    <property type="nucleotide sequence ID" value="NZ_LT629732.1"/>
</dbReference>
<dbReference type="GO" id="GO:0008942">
    <property type="term" value="F:nitrite reductase [NAD(P)H] activity"/>
    <property type="evidence" value="ECO:0007669"/>
    <property type="project" value="InterPro"/>
</dbReference>
<dbReference type="PROSITE" id="PS51296">
    <property type="entry name" value="RIESKE"/>
    <property type="match status" value="1"/>
</dbReference>
<keyword evidence="4" id="KW-0408">Iron</keyword>
<evidence type="ECO:0000256" key="2">
    <source>
        <dbReference type="ARBA" id="ARBA00022723"/>
    </source>
</evidence>
<keyword evidence="10" id="KW-1185">Reference proteome</keyword>
<sequence>MTAVLNATPDTTSGTASPTDLASSRAADPTWVAVCAATDLLPERPVAALVGAQQVAIVRTHDGQLHAVGNRDPFSGAYVLSRGIVGSVGEVPVLISPMFKQAFDLRTGQCLETSGVAVPTYAVRCDGGVVSIALGDRS</sequence>
<dbReference type="InterPro" id="IPR012748">
    <property type="entry name" value="Rieske-like_NirD"/>
</dbReference>
<name>A0A1H1Z0C2_9ACTN</name>
<dbReference type="PANTHER" id="PTHR40562:SF1">
    <property type="entry name" value="NITRITE REDUCTASE (NADH) SMALL SUBUNIT"/>
    <property type="match status" value="1"/>
</dbReference>
<evidence type="ECO:0000256" key="1">
    <source>
        <dbReference type="ARBA" id="ARBA00022714"/>
    </source>
</evidence>
<reference evidence="9 10" key="1">
    <citation type="submission" date="2016-10" db="EMBL/GenBank/DDBJ databases">
        <authorList>
            <person name="de Groot N.N."/>
        </authorList>
    </citation>
    <scope>NUCLEOTIDE SEQUENCE [LARGE SCALE GENOMIC DNA]</scope>
    <source>
        <strain evidence="9 10">DSM 22024</strain>
    </source>
</reference>
<dbReference type="CDD" id="cd03529">
    <property type="entry name" value="Rieske_NirD"/>
    <property type="match status" value="1"/>
</dbReference>
<feature type="compositionally biased region" description="Polar residues" evidence="7">
    <location>
        <begin position="8"/>
        <end position="22"/>
    </location>
</feature>
<dbReference type="GO" id="GO:0004497">
    <property type="term" value="F:monooxygenase activity"/>
    <property type="evidence" value="ECO:0007669"/>
    <property type="project" value="UniProtKB-ARBA"/>
</dbReference>
<dbReference type="AlphaFoldDB" id="A0A1H1Z0C2"/>
<protein>
    <submittedName>
        <fullName evidence="9">Nitrite reductase (NADH) small subunit</fullName>
    </submittedName>
</protein>
<dbReference type="InterPro" id="IPR036922">
    <property type="entry name" value="Rieske_2Fe-2S_sf"/>
</dbReference>
<keyword evidence="6" id="KW-0534">Nitrate assimilation</keyword>
<evidence type="ECO:0000256" key="6">
    <source>
        <dbReference type="ARBA" id="ARBA00023063"/>
    </source>
</evidence>
<dbReference type="Gene3D" id="2.102.10.10">
    <property type="entry name" value="Rieske [2Fe-2S] iron-sulphur domain"/>
    <property type="match status" value="1"/>
</dbReference>
<keyword evidence="3" id="KW-0560">Oxidoreductase</keyword>
<dbReference type="PANTHER" id="PTHR40562">
    <property type="match status" value="1"/>
</dbReference>